<name>A0A516V5S4_9GAMM</name>
<dbReference type="InterPro" id="IPR008258">
    <property type="entry name" value="Transglycosylase_SLT_dom_1"/>
</dbReference>
<comment type="similarity">
    <text evidence="1">Belongs to the transglycosylase Slt family.</text>
</comment>
<proteinExistence type="inferred from homology"/>
<dbReference type="CDD" id="cd13401">
    <property type="entry name" value="Slt70-like"/>
    <property type="match status" value="1"/>
</dbReference>
<dbReference type="OrthoDB" id="92254at2"/>
<dbReference type="SUPFAM" id="SSF53955">
    <property type="entry name" value="Lysozyme-like"/>
    <property type="match status" value="1"/>
</dbReference>
<dbReference type="GO" id="GO:0042597">
    <property type="term" value="C:periplasmic space"/>
    <property type="evidence" value="ECO:0007669"/>
    <property type="project" value="InterPro"/>
</dbReference>
<feature type="domain" description="Lytic transglycosylase superhelical linker" evidence="5">
    <location>
        <begin position="392"/>
        <end position="450"/>
    </location>
</feature>
<accession>A0A516V5S4</accession>
<dbReference type="SUPFAM" id="SSF48435">
    <property type="entry name" value="Bacterial muramidases"/>
    <property type="match status" value="1"/>
</dbReference>
<evidence type="ECO:0000256" key="2">
    <source>
        <dbReference type="ARBA" id="ARBA00022729"/>
    </source>
</evidence>
<keyword evidence="2 3" id="KW-0732">Signal</keyword>
<organism evidence="6 7">
    <name type="scientific">Pseudoluteimonas lycopersici</name>
    <dbReference type="NCBI Taxonomy" id="1324796"/>
    <lineage>
        <taxon>Bacteria</taxon>
        <taxon>Pseudomonadati</taxon>
        <taxon>Pseudomonadota</taxon>
        <taxon>Gammaproteobacteria</taxon>
        <taxon>Lysobacterales</taxon>
        <taxon>Lysobacteraceae</taxon>
        <taxon>Pseudoluteimonas</taxon>
    </lineage>
</organism>
<dbReference type="Gene3D" id="1.25.20.10">
    <property type="entry name" value="Bacterial muramidases"/>
    <property type="match status" value="1"/>
</dbReference>
<dbReference type="InterPro" id="IPR023346">
    <property type="entry name" value="Lysozyme-like_dom_sf"/>
</dbReference>
<dbReference type="Pfam" id="PF14718">
    <property type="entry name" value="SLT_L"/>
    <property type="match status" value="1"/>
</dbReference>
<dbReference type="PANTHER" id="PTHR37423">
    <property type="entry name" value="SOLUBLE LYTIC MUREIN TRANSGLYCOSYLASE-RELATED"/>
    <property type="match status" value="1"/>
</dbReference>
<dbReference type="Gene3D" id="1.10.530.10">
    <property type="match status" value="1"/>
</dbReference>
<dbReference type="Pfam" id="PF01464">
    <property type="entry name" value="SLT"/>
    <property type="match status" value="1"/>
</dbReference>
<evidence type="ECO:0000313" key="6">
    <source>
        <dbReference type="EMBL" id="QDQ73873.1"/>
    </source>
</evidence>
<protein>
    <submittedName>
        <fullName evidence="6">Lytic transglycosylase domain-containing protein</fullName>
    </submittedName>
</protein>
<dbReference type="EMBL" id="CP041742">
    <property type="protein sequence ID" value="QDQ73873.1"/>
    <property type="molecule type" value="Genomic_DNA"/>
</dbReference>
<feature type="signal peptide" evidence="3">
    <location>
        <begin position="1"/>
        <end position="20"/>
    </location>
</feature>
<dbReference type="InterPro" id="IPR037061">
    <property type="entry name" value="Lytic_TGlycoase_superhlx_L_sf"/>
</dbReference>
<sequence length="650" mass="71262">MRTVALLLAMSLATPPLAAAMPGDAQVQAALQAAEAGQPYDPAAVASSPVAGWVEYASLRRNIDSLPPQRGQDFLARYRGQAVAEAFRQVWLPALARRQDWTSYLAAWSPAVQDTSLRCVALNARQALGQIDAGWTSDAQAIWRSSGKSLPPECDPVFALLAARGGLPPALRWERIDKAAGEWQPAVMRAAARGLPADEAALANDYASFFEAINERALNWPKTDRSRWMASQGLARLAKSVPVAAEAQLPKYAQALGFTDADRGRVLYQVALQSASSYEPEGARRLAAVPLSAYDDKLHELQVREAIARSDWAGALAAIRRMGDAQRSQARWTYFEARLSELTGDKAGAQALYAKAATKPEFHGFLAADRIDQPYTLCPLIPHDTPAAKDAVAQTPALIRALALYRIDRRGWAQREWDDALSRFSDDQRRIAVGLAEDAGWFDRGVFGLVNVGGKSYPDESRLYLLRFPMHHDATIRREAQRNGLDPAWVAGEIRSESVFDPKARSSANARGLMQLLPGTGAEVARKLGLPWGGADSLYDPDTNITLGSAYLRQLLDKYGKPYQTIAAYNAGPAPVARWTSQRPTMDPDFWIETISYKETREYVARVLAFSTIYDWRLNGNAAHLTDRMNGVASGKRIAFTCPLATPPKQ</sequence>
<dbReference type="AlphaFoldDB" id="A0A516V5S4"/>
<feature type="domain" description="Transglycosylase SLT" evidence="4">
    <location>
        <begin position="476"/>
        <end position="586"/>
    </location>
</feature>
<gene>
    <name evidence="6" type="ORF">FNZ56_08275</name>
</gene>
<feature type="chain" id="PRO_5022040528" evidence="3">
    <location>
        <begin position="21"/>
        <end position="650"/>
    </location>
</feature>
<dbReference type="InterPro" id="IPR012289">
    <property type="entry name" value="Lytic_TGlycosylase_superhlx_L"/>
</dbReference>
<dbReference type="GO" id="GO:0004553">
    <property type="term" value="F:hydrolase activity, hydrolyzing O-glycosyl compounds"/>
    <property type="evidence" value="ECO:0007669"/>
    <property type="project" value="InterPro"/>
</dbReference>
<evidence type="ECO:0000256" key="1">
    <source>
        <dbReference type="ARBA" id="ARBA00007734"/>
    </source>
</evidence>
<evidence type="ECO:0000259" key="4">
    <source>
        <dbReference type="Pfam" id="PF01464"/>
    </source>
</evidence>
<dbReference type="InterPro" id="IPR008939">
    <property type="entry name" value="Lytic_TGlycosylase_superhlx_U"/>
</dbReference>
<evidence type="ECO:0000313" key="7">
    <source>
        <dbReference type="Proteomes" id="UP000315891"/>
    </source>
</evidence>
<reference evidence="6 7" key="1">
    <citation type="submission" date="2019-07" db="EMBL/GenBank/DDBJ databases">
        <title>Lysobacter weifangensis sp. nov., isolated from bensulfuron-methyl contaminated farmland soil.</title>
        <authorList>
            <person name="Zhao H."/>
        </authorList>
    </citation>
    <scope>NUCLEOTIDE SEQUENCE [LARGE SCALE GENOMIC DNA]</scope>
    <source>
        <strain evidence="6 7">CC-Bw-6</strain>
    </source>
</reference>
<dbReference type="Gene3D" id="1.10.1240.20">
    <property type="entry name" value="Lytic transglycosylase, superhelical linker domain"/>
    <property type="match status" value="1"/>
</dbReference>
<dbReference type="PANTHER" id="PTHR37423:SF5">
    <property type="entry name" value="SOLUBLE LYTIC MUREIN TRANSGLYCOSYLASE"/>
    <property type="match status" value="1"/>
</dbReference>
<evidence type="ECO:0000259" key="5">
    <source>
        <dbReference type="Pfam" id="PF14718"/>
    </source>
</evidence>
<evidence type="ECO:0000256" key="3">
    <source>
        <dbReference type="SAM" id="SignalP"/>
    </source>
</evidence>
<keyword evidence="7" id="KW-1185">Reference proteome</keyword>
<dbReference type="Proteomes" id="UP000315891">
    <property type="component" value="Chromosome"/>
</dbReference>